<evidence type="ECO:0000313" key="13">
    <source>
        <dbReference type="EMBL" id="KAF2764841.1"/>
    </source>
</evidence>
<dbReference type="Pfam" id="PF01189">
    <property type="entry name" value="Methyltr_RsmB-F"/>
    <property type="match status" value="1"/>
</dbReference>
<evidence type="ECO:0000256" key="8">
    <source>
        <dbReference type="ARBA" id="ARBA00023128"/>
    </source>
</evidence>
<keyword evidence="6 11" id="KW-0694">RNA-binding</keyword>
<feature type="domain" description="SAM-dependent MTase RsmB/NOP-type" evidence="12">
    <location>
        <begin position="141"/>
        <end position="391"/>
    </location>
</feature>
<sequence length="393" mass="42947">MTKTTRNSTAATEEAFHRHYAAIWGKERWHQSLYPALAEPTRYAALVNGYADIEDFWKAIDEAEIPRDELTELHCPSFRPNSQASSDTDMENAITNDLSVASGIVCFARTTTEMSPSCQPFPTPKAYGQHPAKLMTHWNLDAASALAASLLDIKPGDAVLDLCAAPGGKSVTLSQNLFPSHYAAHSDADTVSLGGYEATGRLVSNEANGRRQKRLAENLRDYIPPQLLKAGYVQCTNVDGTSASASALAAGKGGYEKVLVDAPCSSERHIIHAHLKARANGGSAPEMTNWRSGSSKRLAEIQTKLLMTALKAVKIGGRVIYATCSIENLENDGVVEKTLHEVAKERKKGGIKWDEELEGWAERTKYGWIVLPDHPRKGKWGPLYFAMIKRVGP</sequence>
<dbReference type="GO" id="GO:0005762">
    <property type="term" value="C:mitochondrial large ribosomal subunit"/>
    <property type="evidence" value="ECO:0007669"/>
    <property type="project" value="TreeGrafter"/>
</dbReference>
<feature type="active site" description="Nucleophile" evidence="11">
    <location>
        <position position="324"/>
    </location>
</feature>
<dbReference type="PANTHER" id="PTHR22808:SF3">
    <property type="entry name" value="5-METHYLCYTOSINE RRNA METHYLTRANSFERASE NSUN4"/>
    <property type="match status" value="1"/>
</dbReference>
<evidence type="ECO:0000256" key="6">
    <source>
        <dbReference type="ARBA" id="ARBA00022884"/>
    </source>
</evidence>
<dbReference type="PANTHER" id="PTHR22808">
    <property type="entry name" value="NCL1 YEAST -RELATED NOL1/NOP2/FMU SUN DOMAIN-CONTAINING"/>
    <property type="match status" value="1"/>
</dbReference>
<evidence type="ECO:0000256" key="4">
    <source>
        <dbReference type="ARBA" id="ARBA00022679"/>
    </source>
</evidence>
<keyword evidence="3 11" id="KW-0489">Methyltransferase</keyword>
<evidence type="ECO:0000256" key="2">
    <source>
        <dbReference type="ARBA" id="ARBA00022552"/>
    </source>
</evidence>
<organism evidence="13 14">
    <name type="scientific">Teratosphaeria nubilosa</name>
    <dbReference type="NCBI Taxonomy" id="161662"/>
    <lineage>
        <taxon>Eukaryota</taxon>
        <taxon>Fungi</taxon>
        <taxon>Dikarya</taxon>
        <taxon>Ascomycota</taxon>
        <taxon>Pezizomycotina</taxon>
        <taxon>Dothideomycetes</taxon>
        <taxon>Dothideomycetidae</taxon>
        <taxon>Mycosphaerellales</taxon>
        <taxon>Teratosphaeriaceae</taxon>
        <taxon>Teratosphaeria</taxon>
    </lineage>
</organism>
<evidence type="ECO:0000256" key="10">
    <source>
        <dbReference type="ARBA" id="ARBA00049302"/>
    </source>
</evidence>
<dbReference type="InterPro" id="IPR029063">
    <property type="entry name" value="SAM-dependent_MTases_sf"/>
</dbReference>
<feature type="binding site" evidence="11">
    <location>
        <begin position="163"/>
        <end position="169"/>
    </location>
    <ligand>
        <name>S-adenosyl-L-methionine</name>
        <dbReference type="ChEBI" id="CHEBI:59789"/>
    </ligand>
</feature>
<accession>A0A6G1KW24</accession>
<reference evidence="13" key="1">
    <citation type="journal article" date="2020" name="Stud. Mycol.">
        <title>101 Dothideomycetes genomes: a test case for predicting lifestyles and emergence of pathogens.</title>
        <authorList>
            <person name="Haridas S."/>
            <person name="Albert R."/>
            <person name="Binder M."/>
            <person name="Bloem J."/>
            <person name="Labutti K."/>
            <person name="Salamov A."/>
            <person name="Andreopoulos B."/>
            <person name="Baker S."/>
            <person name="Barry K."/>
            <person name="Bills G."/>
            <person name="Bluhm B."/>
            <person name="Cannon C."/>
            <person name="Castanera R."/>
            <person name="Culley D."/>
            <person name="Daum C."/>
            <person name="Ezra D."/>
            <person name="Gonzalez J."/>
            <person name="Henrissat B."/>
            <person name="Kuo A."/>
            <person name="Liang C."/>
            <person name="Lipzen A."/>
            <person name="Lutzoni F."/>
            <person name="Magnuson J."/>
            <person name="Mondo S."/>
            <person name="Nolan M."/>
            <person name="Ohm R."/>
            <person name="Pangilinan J."/>
            <person name="Park H.-J."/>
            <person name="Ramirez L."/>
            <person name="Alfaro M."/>
            <person name="Sun H."/>
            <person name="Tritt A."/>
            <person name="Yoshinaga Y."/>
            <person name="Zwiers L.-H."/>
            <person name="Turgeon B."/>
            <person name="Goodwin S."/>
            <person name="Spatafora J."/>
            <person name="Crous P."/>
            <person name="Grigoriev I."/>
        </authorList>
    </citation>
    <scope>NUCLEOTIDE SEQUENCE</scope>
    <source>
        <strain evidence="13">CBS 116005</strain>
    </source>
</reference>
<dbReference type="EMBL" id="ML995908">
    <property type="protein sequence ID" value="KAF2764841.1"/>
    <property type="molecule type" value="Genomic_DNA"/>
</dbReference>
<evidence type="ECO:0000256" key="3">
    <source>
        <dbReference type="ARBA" id="ARBA00022603"/>
    </source>
</evidence>
<dbReference type="InterPro" id="IPR001678">
    <property type="entry name" value="MeTrfase_RsmB-F_NOP2_dom"/>
</dbReference>
<comment type="similarity">
    <text evidence="11">Belongs to the class I-like SAM-binding methyltransferase superfamily. RsmB/NOP family.</text>
</comment>
<evidence type="ECO:0000259" key="12">
    <source>
        <dbReference type="PROSITE" id="PS51686"/>
    </source>
</evidence>
<dbReference type="InterPro" id="IPR049560">
    <property type="entry name" value="MeTrfase_RsmB-F_NOP2_cat"/>
</dbReference>
<comment type="subcellular location">
    <subcellularLocation>
        <location evidence="1">Mitochondrion</location>
    </subcellularLocation>
</comment>
<keyword evidence="7" id="KW-0809">Transit peptide</keyword>
<evidence type="ECO:0000256" key="1">
    <source>
        <dbReference type="ARBA" id="ARBA00004173"/>
    </source>
</evidence>
<dbReference type="Gene3D" id="3.40.50.150">
    <property type="entry name" value="Vaccinia Virus protein VP39"/>
    <property type="match status" value="1"/>
</dbReference>
<keyword evidence="4 11" id="KW-0808">Transferase</keyword>
<keyword evidence="5 11" id="KW-0949">S-adenosyl-L-methionine</keyword>
<dbReference type="GO" id="GO:0031167">
    <property type="term" value="P:rRNA methylation"/>
    <property type="evidence" value="ECO:0007669"/>
    <property type="project" value="TreeGrafter"/>
</dbReference>
<dbReference type="PRINTS" id="PR02008">
    <property type="entry name" value="RCMTFAMILY"/>
</dbReference>
<evidence type="ECO:0000313" key="14">
    <source>
        <dbReference type="Proteomes" id="UP000799436"/>
    </source>
</evidence>
<gene>
    <name evidence="13" type="ORF">EJ03DRAFT_320456</name>
</gene>
<evidence type="ECO:0000256" key="5">
    <source>
        <dbReference type="ARBA" id="ARBA00022691"/>
    </source>
</evidence>
<evidence type="ECO:0000256" key="7">
    <source>
        <dbReference type="ARBA" id="ARBA00022946"/>
    </source>
</evidence>
<keyword evidence="14" id="KW-1185">Reference proteome</keyword>
<dbReference type="GO" id="GO:0003723">
    <property type="term" value="F:RNA binding"/>
    <property type="evidence" value="ECO:0007669"/>
    <property type="project" value="UniProtKB-UniRule"/>
</dbReference>
<feature type="binding site" evidence="11">
    <location>
        <position position="239"/>
    </location>
    <ligand>
        <name>S-adenosyl-L-methionine</name>
        <dbReference type="ChEBI" id="CHEBI:59789"/>
    </ligand>
</feature>
<dbReference type="InterPro" id="IPR023267">
    <property type="entry name" value="RCMT"/>
</dbReference>
<dbReference type="AlphaFoldDB" id="A0A6G1KW24"/>
<dbReference type="GO" id="GO:0008173">
    <property type="term" value="F:RNA methyltransferase activity"/>
    <property type="evidence" value="ECO:0007669"/>
    <property type="project" value="InterPro"/>
</dbReference>
<dbReference type="Proteomes" id="UP000799436">
    <property type="component" value="Unassembled WGS sequence"/>
</dbReference>
<proteinExistence type="inferred from homology"/>
<comment type="catalytic activity">
    <reaction evidence="10">
        <text>a cytidine in rRNA + S-adenosyl-L-methionine = a 5-methylcytidine in rRNA + S-adenosyl-L-homocysteine + H(+)</text>
        <dbReference type="Rhea" id="RHEA:61484"/>
        <dbReference type="Rhea" id="RHEA-COMP:15836"/>
        <dbReference type="Rhea" id="RHEA-COMP:15837"/>
        <dbReference type="ChEBI" id="CHEBI:15378"/>
        <dbReference type="ChEBI" id="CHEBI:57856"/>
        <dbReference type="ChEBI" id="CHEBI:59789"/>
        <dbReference type="ChEBI" id="CHEBI:74483"/>
        <dbReference type="ChEBI" id="CHEBI:82748"/>
    </reaction>
</comment>
<feature type="binding site" evidence="11">
    <location>
        <position position="206"/>
    </location>
    <ligand>
        <name>S-adenosyl-L-methionine</name>
        <dbReference type="ChEBI" id="CHEBI:59789"/>
    </ligand>
</feature>
<dbReference type="OrthoDB" id="427002at2759"/>
<evidence type="ECO:0000256" key="11">
    <source>
        <dbReference type="PROSITE-ProRule" id="PRU01023"/>
    </source>
</evidence>
<dbReference type="SUPFAM" id="SSF53335">
    <property type="entry name" value="S-adenosyl-L-methionine-dependent methyltransferases"/>
    <property type="match status" value="1"/>
</dbReference>
<name>A0A6G1KW24_9PEZI</name>
<keyword evidence="2" id="KW-0698">rRNA processing</keyword>
<protein>
    <recommendedName>
        <fullName evidence="9">NOL1/NOP2/Sun domain family member 4</fullName>
    </recommendedName>
</protein>
<feature type="binding site" evidence="11">
    <location>
        <position position="261"/>
    </location>
    <ligand>
        <name>S-adenosyl-L-methionine</name>
        <dbReference type="ChEBI" id="CHEBI:59789"/>
    </ligand>
</feature>
<evidence type="ECO:0000256" key="9">
    <source>
        <dbReference type="ARBA" id="ARBA00042050"/>
    </source>
</evidence>
<keyword evidence="8" id="KW-0496">Mitochondrion</keyword>
<dbReference type="PROSITE" id="PS51686">
    <property type="entry name" value="SAM_MT_RSMB_NOP"/>
    <property type="match status" value="1"/>
</dbReference>